<evidence type="ECO:0000313" key="2">
    <source>
        <dbReference type="EMBL" id="QQL50278.1"/>
    </source>
</evidence>
<accession>A0A6I4HUF2</accession>
<reference evidence="2 3" key="1">
    <citation type="submission" date="2020-12" db="EMBL/GenBank/DDBJ databases">
        <title>HMF7856_wgs.fasta genome submission.</title>
        <authorList>
            <person name="Kang H."/>
            <person name="Kim H."/>
            <person name="Joh K."/>
        </authorList>
    </citation>
    <scope>NUCLEOTIDE SEQUENCE [LARGE SCALE GENOMIC DNA]</scope>
    <source>
        <strain evidence="2 3">HMF7856</strain>
    </source>
</reference>
<dbReference type="KEGG" id="mgik:GO620_002145"/>
<name>A0A6I4HUF2_9SPHI</name>
<proteinExistence type="predicted"/>
<keyword evidence="2" id="KW-0255">Endonuclease</keyword>
<dbReference type="InterPro" id="IPR007560">
    <property type="entry name" value="Restrct_endonuc_IV_Mrr"/>
</dbReference>
<dbReference type="EMBL" id="CP066775">
    <property type="protein sequence ID" value="QQL50278.1"/>
    <property type="molecule type" value="Genomic_DNA"/>
</dbReference>
<dbReference type="GO" id="GO:0009307">
    <property type="term" value="P:DNA restriction-modification system"/>
    <property type="evidence" value="ECO:0007669"/>
    <property type="project" value="InterPro"/>
</dbReference>
<evidence type="ECO:0000313" key="3">
    <source>
        <dbReference type="Proteomes" id="UP000429232"/>
    </source>
</evidence>
<sequence length="490" mass="56314">MIILGKNTDDKGRQLEELTKCLLTQIGYEQIVANEVRAGGDEIDLTARLRQRGLKDEVFHDVICECKAYKTPLNLPDWLKFLGKLYAYEHGNQSVALGCFIALNGVNGNVWGHFKSLRKNKGHLQIVEGDDLIKLIKSEMQLSSIEEIIYQLSNLTSRTVINSDLAYYQKKCYWLVEFAKETFTVFDGGGKPIDSEEVQIIGKLIQDNTELREYVDLLAENEAIKRMQFIQKYVLSVLLITGQAISVRQILENENREAIESQIGKISLDEISVAIQSLLEEKLLDVKKGKYTLITHHTNGQINSTVAFIRYFLNDRILLFALGTKHYWDLIDPELLQVILTMQGEMSLDAETKAVCLKLIRWSPRALIWACHPDTFLLNQQKNNLQLDLQTAQVGNAYFLRKVMDLFLKDYDEDGLRKYFLKECGIVEVETEIKLRIKSIETLLAEPRNKQRIALGQMSEEYGDVIIPMLILPEQPEPWERQNIINRDEN</sequence>
<protein>
    <submittedName>
        <fullName evidence="2">Restriction endonuclease</fullName>
    </submittedName>
</protein>
<dbReference type="Proteomes" id="UP000429232">
    <property type="component" value="Chromosome"/>
</dbReference>
<dbReference type="SUPFAM" id="SSF52980">
    <property type="entry name" value="Restriction endonuclease-like"/>
    <property type="match status" value="1"/>
</dbReference>
<dbReference type="Pfam" id="PF04471">
    <property type="entry name" value="Mrr_cat"/>
    <property type="match status" value="1"/>
</dbReference>
<dbReference type="AlphaFoldDB" id="A0A6I4HUF2"/>
<evidence type="ECO:0000259" key="1">
    <source>
        <dbReference type="Pfam" id="PF04471"/>
    </source>
</evidence>
<dbReference type="RefSeq" id="WP_157522576.1">
    <property type="nucleotide sequence ID" value="NZ_CP066775.1"/>
</dbReference>
<gene>
    <name evidence="2" type="ORF">GO620_002145</name>
</gene>
<feature type="domain" description="Restriction endonuclease type IV Mrr" evidence="1">
    <location>
        <begin position="12"/>
        <end position="136"/>
    </location>
</feature>
<organism evidence="2 3">
    <name type="scientific">Mucilaginibacter ginkgonis</name>
    <dbReference type="NCBI Taxonomy" id="2682091"/>
    <lineage>
        <taxon>Bacteria</taxon>
        <taxon>Pseudomonadati</taxon>
        <taxon>Bacteroidota</taxon>
        <taxon>Sphingobacteriia</taxon>
        <taxon>Sphingobacteriales</taxon>
        <taxon>Sphingobacteriaceae</taxon>
        <taxon>Mucilaginibacter</taxon>
    </lineage>
</organism>
<dbReference type="GO" id="GO:0003677">
    <property type="term" value="F:DNA binding"/>
    <property type="evidence" value="ECO:0007669"/>
    <property type="project" value="InterPro"/>
</dbReference>
<keyword evidence="3" id="KW-1185">Reference proteome</keyword>
<keyword evidence="2" id="KW-0378">Hydrolase</keyword>
<dbReference type="GO" id="GO:0004519">
    <property type="term" value="F:endonuclease activity"/>
    <property type="evidence" value="ECO:0007669"/>
    <property type="project" value="UniProtKB-KW"/>
</dbReference>
<keyword evidence="2" id="KW-0540">Nuclease</keyword>
<dbReference type="InterPro" id="IPR011335">
    <property type="entry name" value="Restrct_endonuc-II-like"/>
</dbReference>